<evidence type="ECO:0000313" key="2">
    <source>
        <dbReference type="Proteomes" id="UP001447151"/>
    </source>
</evidence>
<dbReference type="InterPro" id="IPR007351">
    <property type="entry name" value="YjbR"/>
</dbReference>
<dbReference type="RefSeq" id="WP_349272609.1">
    <property type="nucleotide sequence ID" value="NZ_JBECZB010000003.1"/>
</dbReference>
<reference evidence="1 2" key="1">
    <citation type="submission" date="2024-05" db="EMBL/GenBank/DDBJ databases">
        <authorList>
            <person name="Matzinger S.R."/>
            <person name="Bankers L."/>
            <person name="Rossheim A."/>
            <person name="Hetherington-Rauth M.C."/>
            <person name="Smith A."/>
            <person name="Baird S."/>
            <person name="Polanco D."/>
        </authorList>
    </citation>
    <scope>NUCLEOTIDE SEQUENCE [LARGE SCALE GENOMIC DNA]</scope>
    <source>
        <strain evidence="1 2">2024CJ-00066</strain>
    </source>
</reference>
<gene>
    <name evidence="1" type="ORF">ABM124_03785</name>
</gene>
<dbReference type="PANTHER" id="PTHR35145">
    <property type="entry name" value="CYTOPLASMIC PROTEIN-RELATED"/>
    <property type="match status" value="1"/>
</dbReference>
<comment type="caution">
    <text evidence="1">The sequence shown here is derived from an EMBL/GenBank/DDBJ whole genome shotgun (WGS) entry which is preliminary data.</text>
</comment>
<keyword evidence="1" id="KW-0238">DNA-binding</keyword>
<dbReference type="PANTHER" id="PTHR35145:SF1">
    <property type="entry name" value="CYTOPLASMIC PROTEIN"/>
    <property type="match status" value="1"/>
</dbReference>
<organism evidence="1 2">
    <name type="scientific">Neisseria polysaccharea</name>
    <dbReference type="NCBI Taxonomy" id="489"/>
    <lineage>
        <taxon>Bacteria</taxon>
        <taxon>Pseudomonadati</taxon>
        <taxon>Pseudomonadota</taxon>
        <taxon>Betaproteobacteria</taxon>
        <taxon>Neisseriales</taxon>
        <taxon>Neisseriaceae</taxon>
        <taxon>Neisseria</taxon>
    </lineage>
</organism>
<sequence>MEGSCYPIKAGILEYAEKQCSTVSEYLWIEYPDSAVLRHGGNRGGMVCTNREDCQKPFGFAGDGGVTSINVKSNPEMVSVLRWRENFLPAYHMNKQHWVGIVLDYGAETDEILMLLDWSYNLMEK</sequence>
<dbReference type="Proteomes" id="UP001447151">
    <property type="component" value="Unassembled WGS sequence"/>
</dbReference>
<dbReference type="InterPro" id="IPR058532">
    <property type="entry name" value="YjbR/MT2646/Rv2570-like"/>
</dbReference>
<dbReference type="SUPFAM" id="SSF142906">
    <property type="entry name" value="YjbR-like"/>
    <property type="match status" value="1"/>
</dbReference>
<dbReference type="Pfam" id="PF04237">
    <property type="entry name" value="YjbR"/>
    <property type="match status" value="1"/>
</dbReference>
<accession>A0ABV1JLT8</accession>
<keyword evidence="2" id="KW-1185">Reference proteome</keyword>
<dbReference type="EMBL" id="JBECZB010000003">
    <property type="protein sequence ID" value="MEQ3510453.1"/>
    <property type="molecule type" value="Genomic_DNA"/>
</dbReference>
<dbReference type="Gene3D" id="3.90.1150.30">
    <property type="match status" value="1"/>
</dbReference>
<dbReference type="GO" id="GO:0003677">
    <property type="term" value="F:DNA binding"/>
    <property type="evidence" value="ECO:0007669"/>
    <property type="project" value="UniProtKB-KW"/>
</dbReference>
<protein>
    <submittedName>
        <fullName evidence="1">MmcQ/YjbR family DNA-binding protein</fullName>
    </submittedName>
</protein>
<evidence type="ECO:0000313" key="1">
    <source>
        <dbReference type="EMBL" id="MEQ3510453.1"/>
    </source>
</evidence>
<name>A0ABV1JLT8_NEIPO</name>
<dbReference type="InterPro" id="IPR038056">
    <property type="entry name" value="YjbR-like_sf"/>
</dbReference>
<proteinExistence type="predicted"/>